<dbReference type="InterPro" id="IPR011055">
    <property type="entry name" value="Dup_hybrid_motif"/>
</dbReference>
<dbReference type="Proteomes" id="UP000199455">
    <property type="component" value="Unassembled WGS sequence"/>
</dbReference>
<dbReference type="AlphaFoldDB" id="A0A1G6VN33"/>
<dbReference type="Pfam" id="PF01551">
    <property type="entry name" value="Peptidase_M23"/>
    <property type="match status" value="1"/>
</dbReference>
<proteinExistence type="predicted"/>
<dbReference type="EMBL" id="FMZH01000006">
    <property type="protein sequence ID" value="SDD54979.1"/>
    <property type="molecule type" value="Genomic_DNA"/>
</dbReference>
<dbReference type="InterPro" id="IPR016047">
    <property type="entry name" value="M23ase_b-sheet_dom"/>
</dbReference>
<feature type="domain" description="M23ase beta-sheet core" evidence="1">
    <location>
        <begin position="83"/>
        <end position="183"/>
    </location>
</feature>
<dbReference type="InterPro" id="IPR050570">
    <property type="entry name" value="Cell_wall_metabolism_enzyme"/>
</dbReference>
<organism evidence="2 3">
    <name type="scientific">Pedobacter soli</name>
    <dbReference type="NCBI Taxonomy" id="390242"/>
    <lineage>
        <taxon>Bacteria</taxon>
        <taxon>Pseudomonadati</taxon>
        <taxon>Bacteroidota</taxon>
        <taxon>Sphingobacteriia</taxon>
        <taxon>Sphingobacteriales</taxon>
        <taxon>Sphingobacteriaceae</taxon>
        <taxon>Pedobacter</taxon>
    </lineage>
</organism>
<gene>
    <name evidence="2" type="ORF">SAMN04488024_106197</name>
</gene>
<protein>
    <submittedName>
        <fullName evidence="2">Peptidase family M23</fullName>
    </submittedName>
</protein>
<sequence>MLYQFNQSMKALLFIFLSALFFETPTIEKDRDRWKPYYSEVSPAKTADQWYLPFDVANRKKVNNIKIISIFGDHRDSYVKGHIHTAIDINPAQPKSKLVGVYAMANGTVCSVHLGENQRTVVVKHKLANGTTMFTTYKHLKEVYVSNGQNVDQNTKLARLFTPQESKKYGGDYHHLHLEIRKKFDDYGCASWLTFTNAQLNERFYNPQVFIKEYVK</sequence>
<dbReference type="Gene3D" id="2.70.70.10">
    <property type="entry name" value="Glucose Permease (Domain IIA)"/>
    <property type="match status" value="1"/>
</dbReference>
<name>A0A1G6VN33_9SPHI</name>
<dbReference type="PANTHER" id="PTHR21666:SF285">
    <property type="entry name" value="M23 FAMILY METALLOPEPTIDASE"/>
    <property type="match status" value="1"/>
</dbReference>
<keyword evidence="3" id="KW-1185">Reference proteome</keyword>
<dbReference type="SUPFAM" id="SSF51261">
    <property type="entry name" value="Duplicated hybrid motif"/>
    <property type="match status" value="1"/>
</dbReference>
<accession>A0A1G6VN33</accession>
<reference evidence="3" key="1">
    <citation type="submission" date="2016-10" db="EMBL/GenBank/DDBJ databases">
        <authorList>
            <person name="Varghese N."/>
            <person name="Submissions S."/>
        </authorList>
    </citation>
    <scope>NUCLEOTIDE SEQUENCE [LARGE SCALE GENOMIC DNA]</scope>
    <source>
        <strain evidence="3">DSM 18609</strain>
    </source>
</reference>
<evidence type="ECO:0000259" key="1">
    <source>
        <dbReference type="Pfam" id="PF01551"/>
    </source>
</evidence>
<dbReference type="CDD" id="cd12797">
    <property type="entry name" value="M23_peptidase"/>
    <property type="match status" value="1"/>
</dbReference>
<dbReference type="PANTHER" id="PTHR21666">
    <property type="entry name" value="PEPTIDASE-RELATED"/>
    <property type="match status" value="1"/>
</dbReference>
<evidence type="ECO:0000313" key="2">
    <source>
        <dbReference type="EMBL" id="SDD54979.1"/>
    </source>
</evidence>
<dbReference type="STRING" id="390242.SAMN04488024_106197"/>
<dbReference type="GO" id="GO:0004222">
    <property type="term" value="F:metalloendopeptidase activity"/>
    <property type="evidence" value="ECO:0007669"/>
    <property type="project" value="TreeGrafter"/>
</dbReference>
<evidence type="ECO:0000313" key="3">
    <source>
        <dbReference type="Proteomes" id="UP000199455"/>
    </source>
</evidence>